<dbReference type="Pfam" id="PF05239">
    <property type="entry name" value="PRC"/>
    <property type="match status" value="2"/>
</dbReference>
<feature type="domain" description="PRC-barrel" evidence="1">
    <location>
        <begin position="87"/>
        <end position="156"/>
    </location>
</feature>
<dbReference type="AlphaFoldDB" id="A0A644UZ34"/>
<dbReference type="PANTHER" id="PTHR38137">
    <property type="entry name" value="PRC-BARREL DOMAIN PROTEIN"/>
    <property type="match status" value="1"/>
</dbReference>
<reference evidence="2" key="1">
    <citation type="submission" date="2019-08" db="EMBL/GenBank/DDBJ databases">
        <authorList>
            <person name="Kucharzyk K."/>
            <person name="Murdoch R.W."/>
            <person name="Higgins S."/>
            <person name="Loffler F."/>
        </authorList>
    </citation>
    <scope>NUCLEOTIDE SEQUENCE</scope>
</reference>
<dbReference type="EMBL" id="VSSQ01000188">
    <property type="protein sequence ID" value="MPL84320.1"/>
    <property type="molecule type" value="Genomic_DNA"/>
</dbReference>
<evidence type="ECO:0000259" key="1">
    <source>
        <dbReference type="Pfam" id="PF05239"/>
    </source>
</evidence>
<name>A0A644UZ34_9ZZZZ</name>
<sequence>MQKLSNLIGLPVLETVTGTQIGMVEEVLLDIDQAVICGVLIDSENWFFKAYGIGFEDLFSIGRDAIMVRGSEVIKDLADLSALSSIYRLQDLTSKQIFTETGFLLGILMDVVFDVITGEIRAYQVSDSIITDLLYGRQTMPLPQAQVIGPDKVIVPDTMAKLLHAEQIL</sequence>
<organism evidence="2">
    <name type="scientific">bioreactor metagenome</name>
    <dbReference type="NCBI Taxonomy" id="1076179"/>
    <lineage>
        <taxon>unclassified sequences</taxon>
        <taxon>metagenomes</taxon>
        <taxon>ecological metagenomes</taxon>
    </lineage>
</organism>
<dbReference type="PANTHER" id="PTHR38137:SF2">
    <property type="entry name" value="PRC-BARREL DOMAIN-CONTAINING PROTEIN"/>
    <property type="match status" value="1"/>
</dbReference>
<dbReference type="Gene3D" id="2.30.30.240">
    <property type="entry name" value="PRC-barrel domain"/>
    <property type="match status" value="2"/>
</dbReference>
<accession>A0A644UZ34</accession>
<dbReference type="InterPro" id="IPR027275">
    <property type="entry name" value="PRC-brl_dom"/>
</dbReference>
<dbReference type="InterPro" id="IPR011033">
    <property type="entry name" value="PRC_barrel-like_sf"/>
</dbReference>
<gene>
    <name evidence="2" type="ORF">SDC9_30285</name>
</gene>
<dbReference type="SUPFAM" id="SSF50346">
    <property type="entry name" value="PRC-barrel domain"/>
    <property type="match status" value="2"/>
</dbReference>
<proteinExistence type="predicted"/>
<feature type="domain" description="PRC-barrel" evidence="1">
    <location>
        <begin position="4"/>
        <end position="71"/>
    </location>
</feature>
<comment type="caution">
    <text evidence="2">The sequence shown here is derived from an EMBL/GenBank/DDBJ whole genome shotgun (WGS) entry which is preliminary data.</text>
</comment>
<protein>
    <recommendedName>
        <fullName evidence="1">PRC-barrel domain-containing protein</fullName>
    </recommendedName>
</protein>
<evidence type="ECO:0000313" key="2">
    <source>
        <dbReference type="EMBL" id="MPL84320.1"/>
    </source>
</evidence>